<organism evidence="1 2">
    <name type="scientific">Hyaloperonospora arabidopsidis (strain Emoy2)</name>
    <name type="common">Downy mildew agent</name>
    <name type="synonym">Peronospora arabidopsidis</name>
    <dbReference type="NCBI Taxonomy" id="559515"/>
    <lineage>
        <taxon>Eukaryota</taxon>
        <taxon>Sar</taxon>
        <taxon>Stramenopiles</taxon>
        <taxon>Oomycota</taxon>
        <taxon>Peronosporomycetes</taxon>
        <taxon>Peronosporales</taxon>
        <taxon>Peronosporaceae</taxon>
        <taxon>Hyaloperonospora</taxon>
    </lineage>
</organism>
<evidence type="ECO:0000313" key="2">
    <source>
        <dbReference type="Proteomes" id="UP000011713"/>
    </source>
</evidence>
<dbReference type="HOGENOM" id="CLU_1734969_0_0_1"/>
<dbReference type="EnsemblProtists" id="HpaT809453">
    <property type="protein sequence ID" value="HpaP809453"/>
    <property type="gene ID" value="HpaG809453"/>
</dbReference>
<name>M4BSL9_HYAAE</name>
<sequence length="151" mass="17403">MHEIYCAINDHKFIVHAHTDLGADERYIFVCLIRRRHCKTLSILVRIQEIPTTTVSIPGDRFCFSYPTMLVSCLETVKHGLKSKRYFQRLWTSQNLVSQRMHGQDLLVGNASHFKLDEVAHRGCTIVTIDIACCRQNIAFGLEDMDYCNAK</sequence>
<dbReference type="InParanoid" id="M4BSL9"/>
<proteinExistence type="predicted"/>
<keyword evidence="2" id="KW-1185">Reference proteome</keyword>
<dbReference type="EMBL" id="JH598725">
    <property type="status" value="NOT_ANNOTATED_CDS"/>
    <property type="molecule type" value="Genomic_DNA"/>
</dbReference>
<reference evidence="1" key="2">
    <citation type="submission" date="2015-06" db="UniProtKB">
        <authorList>
            <consortium name="EnsemblProtists"/>
        </authorList>
    </citation>
    <scope>IDENTIFICATION</scope>
    <source>
        <strain evidence="1">Emoy2</strain>
    </source>
</reference>
<evidence type="ECO:0000313" key="1">
    <source>
        <dbReference type="EnsemblProtists" id="HpaP809453"/>
    </source>
</evidence>
<dbReference type="AlphaFoldDB" id="M4BSL9"/>
<reference evidence="2" key="1">
    <citation type="journal article" date="2010" name="Science">
        <title>Signatures of adaptation to obligate biotrophy in the Hyaloperonospora arabidopsidis genome.</title>
        <authorList>
            <person name="Baxter L."/>
            <person name="Tripathy S."/>
            <person name="Ishaque N."/>
            <person name="Boot N."/>
            <person name="Cabral A."/>
            <person name="Kemen E."/>
            <person name="Thines M."/>
            <person name="Ah-Fong A."/>
            <person name="Anderson R."/>
            <person name="Badejoko W."/>
            <person name="Bittner-Eddy P."/>
            <person name="Boore J.L."/>
            <person name="Chibucos M.C."/>
            <person name="Coates M."/>
            <person name="Dehal P."/>
            <person name="Delehaunty K."/>
            <person name="Dong S."/>
            <person name="Downton P."/>
            <person name="Dumas B."/>
            <person name="Fabro G."/>
            <person name="Fronick C."/>
            <person name="Fuerstenberg S.I."/>
            <person name="Fulton L."/>
            <person name="Gaulin E."/>
            <person name="Govers F."/>
            <person name="Hughes L."/>
            <person name="Humphray S."/>
            <person name="Jiang R.H."/>
            <person name="Judelson H."/>
            <person name="Kamoun S."/>
            <person name="Kyung K."/>
            <person name="Meijer H."/>
            <person name="Minx P."/>
            <person name="Morris P."/>
            <person name="Nelson J."/>
            <person name="Phuntumart V."/>
            <person name="Qutob D."/>
            <person name="Rehmany A."/>
            <person name="Rougon-Cardoso A."/>
            <person name="Ryden P."/>
            <person name="Torto-Alalibo T."/>
            <person name="Studholme D."/>
            <person name="Wang Y."/>
            <person name="Win J."/>
            <person name="Wood J."/>
            <person name="Clifton S.W."/>
            <person name="Rogers J."/>
            <person name="Van den Ackerveken G."/>
            <person name="Jones J.D."/>
            <person name="McDowell J.M."/>
            <person name="Beynon J."/>
            <person name="Tyler B.M."/>
        </authorList>
    </citation>
    <scope>NUCLEOTIDE SEQUENCE [LARGE SCALE GENOMIC DNA]</scope>
    <source>
        <strain evidence="2">Emoy2</strain>
    </source>
</reference>
<dbReference type="Proteomes" id="UP000011713">
    <property type="component" value="Unassembled WGS sequence"/>
</dbReference>
<accession>M4BSL9</accession>
<dbReference type="VEuPathDB" id="FungiDB:HpaG809453"/>
<protein>
    <submittedName>
        <fullName evidence="1">Uncharacterized protein</fullName>
    </submittedName>
</protein>